<dbReference type="Pfam" id="PF08817">
    <property type="entry name" value="YukD"/>
    <property type="match status" value="1"/>
</dbReference>
<sequence length="468" mass="48001">MSTAASSPSRAGHGGTADVCRLTINAPSGRTDLAVPVSAMIGTLLPVVVRRAVAEDDLGGSWALQRLGEAPLDLDGTPETLGLRDGDVLYLRPKDSPLAQLQFDDVADGVATAISSRGNRWRPELTRILCLVLACLVLVSGVVLALAARPGPLTAITCGLLALGLVVGCALVTTKLEDRGMGTVTGLGACVFATLAGLAAAAGPAGLLSPGRLDGLVTAAFTGAAAAAVLATGRVPIAVFGSLLVLAGTVEFGSFLSIVLGWDATRVAAVLASALFAVSPVAPRIALFVARLRVVELPHNTEELQQGIDPLPEALVTRRVEVADGYLSVFFLSVAAVFTVAAALLVQSPNWSGWVFTAVFSAAVLLRARGVANAWQRIALVVAGVLGAILVLLSLALGATPLEQSALMLGLFAAAALLLTGAWRLPGARLRPIWGRLGELLEGCTALALVPLLLQVLNVYAYFRSLAG</sequence>
<dbReference type="Proteomes" id="UP000053429">
    <property type="component" value="Unassembled WGS sequence"/>
</dbReference>
<feature type="transmembrane region" description="Helical" evidence="7">
    <location>
        <begin position="405"/>
        <end position="423"/>
    </location>
</feature>
<accession>A0A124IAF2</accession>
<evidence type="ECO:0000313" key="9">
    <source>
        <dbReference type="EMBL" id="KUO05526.1"/>
    </source>
</evidence>
<comment type="subcellular location">
    <subcellularLocation>
        <location evidence="1">Cell membrane</location>
        <topology evidence="1">Multi-pass membrane protein</topology>
    </subcellularLocation>
</comment>
<evidence type="ECO:0000256" key="6">
    <source>
        <dbReference type="ARBA" id="ARBA00023136"/>
    </source>
</evidence>
<feature type="transmembrane region" description="Helical" evidence="7">
    <location>
        <begin position="184"/>
        <end position="207"/>
    </location>
</feature>
<evidence type="ECO:0000259" key="8">
    <source>
        <dbReference type="Pfam" id="PF19053"/>
    </source>
</evidence>
<feature type="transmembrane region" description="Helical" evidence="7">
    <location>
        <begin position="125"/>
        <end position="147"/>
    </location>
</feature>
<protein>
    <recommendedName>
        <fullName evidence="8">EccD-like transmembrane domain-containing protein</fullName>
    </recommendedName>
</protein>
<dbReference type="NCBIfam" id="TIGR03920">
    <property type="entry name" value="T7SS_EccD"/>
    <property type="match status" value="1"/>
</dbReference>
<dbReference type="InterPro" id="IPR006707">
    <property type="entry name" value="T7SS_EccD"/>
</dbReference>
<gene>
    <name evidence="9" type="ORF">AQJ67_05080</name>
</gene>
<dbReference type="EMBL" id="LMWY01000004">
    <property type="protein sequence ID" value="KUO05526.1"/>
    <property type="molecule type" value="Genomic_DNA"/>
</dbReference>
<keyword evidence="10" id="KW-1185">Reference proteome</keyword>
<dbReference type="Pfam" id="PF19053">
    <property type="entry name" value="EccD"/>
    <property type="match status" value="1"/>
</dbReference>
<evidence type="ECO:0000256" key="7">
    <source>
        <dbReference type="SAM" id="Phobius"/>
    </source>
</evidence>
<evidence type="ECO:0000256" key="3">
    <source>
        <dbReference type="ARBA" id="ARBA00022475"/>
    </source>
</evidence>
<dbReference type="PIRSF" id="PIRSF017804">
    <property type="entry name" value="Secretion_EccD1"/>
    <property type="match status" value="1"/>
</dbReference>
<keyword evidence="6 7" id="KW-0472">Membrane</keyword>
<keyword evidence="5 7" id="KW-1133">Transmembrane helix</keyword>
<keyword evidence="3" id="KW-1003">Cell membrane</keyword>
<proteinExistence type="inferred from homology"/>
<reference evidence="9 10" key="1">
    <citation type="submission" date="2015-10" db="EMBL/GenBank/DDBJ databases">
        <title>Draft genome sequence of Streptomyces caeruleatus NRRL B-24802, type strain for the species Streptomyces caeruleatus.</title>
        <authorList>
            <person name="Ruckert C."/>
            <person name="Winkler A."/>
            <person name="Kalinowski J."/>
            <person name="Kampfer P."/>
            <person name="Glaeser S."/>
        </authorList>
    </citation>
    <scope>NUCLEOTIDE SEQUENCE [LARGE SCALE GENOMIC DNA]</scope>
    <source>
        <strain evidence="9 10">NRRL B-24802</strain>
    </source>
</reference>
<dbReference type="Gene3D" id="3.10.20.90">
    <property type="entry name" value="Phosphatidylinositol 3-kinase Catalytic Subunit, Chain A, domain 1"/>
    <property type="match status" value="1"/>
</dbReference>
<feature type="transmembrane region" description="Helical" evidence="7">
    <location>
        <begin position="153"/>
        <end position="172"/>
    </location>
</feature>
<organism evidence="9 10">
    <name type="scientific">Streptomyces caeruleatus</name>
    <dbReference type="NCBI Taxonomy" id="661399"/>
    <lineage>
        <taxon>Bacteria</taxon>
        <taxon>Bacillati</taxon>
        <taxon>Actinomycetota</taxon>
        <taxon>Actinomycetes</taxon>
        <taxon>Kitasatosporales</taxon>
        <taxon>Streptomycetaceae</taxon>
        <taxon>Streptomyces</taxon>
    </lineage>
</organism>
<comment type="similarity">
    <text evidence="2">Belongs to the EccD/Snm4 family.</text>
</comment>
<evidence type="ECO:0000256" key="1">
    <source>
        <dbReference type="ARBA" id="ARBA00004651"/>
    </source>
</evidence>
<evidence type="ECO:0000256" key="5">
    <source>
        <dbReference type="ARBA" id="ARBA00022989"/>
    </source>
</evidence>
<feature type="transmembrane region" description="Helical" evidence="7">
    <location>
        <begin position="444"/>
        <end position="463"/>
    </location>
</feature>
<feature type="domain" description="EccD-like transmembrane" evidence="8">
    <location>
        <begin position="126"/>
        <end position="466"/>
    </location>
</feature>
<keyword evidence="4 7" id="KW-0812">Transmembrane</keyword>
<feature type="transmembrane region" description="Helical" evidence="7">
    <location>
        <begin position="268"/>
        <end position="290"/>
    </location>
</feature>
<comment type="caution">
    <text evidence="9">The sequence shown here is derived from an EMBL/GenBank/DDBJ whole genome shotgun (WGS) entry which is preliminary data.</text>
</comment>
<dbReference type="GO" id="GO:0005886">
    <property type="term" value="C:plasma membrane"/>
    <property type="evidence" value="ECO:0007669"/>
    <property type="project" value="UniProtKB-SubCell"/>
</dbReference>
<dbReference type="OrthoDB" id="4775372at2"/>
<feature type="transmembrane region" description="Helical" evidence="7">
    <location>
        <begin position="378"/>
        <end position="399"/>
    </location>
</feature>
<dbReference type="AlphaFoldDB" id="A0A124IAF2"/>
<evidence type="ECO:0000256" key="4">
    <source>
        <dbReference type="ARBA" id="ARBA00022692"/>
    </source>
</evidence>
<feature type="transmembrane region" description="Helical" evidence="7">
    <location>
        <begin position="213"/>
        <end position="231"/>
    </location>
</feature>
<feature type="transmembrane region" description="Helical" evidence="7">
    <location>
        <begin position="351"/>
        <end position="366"/>
    </location>
</feature>
<feature type="transmembrane region" description="Helical" evidence="7">
    <location>
        <begin position="325"/>
        <end position="345"/>
    </location>
</feature>
<name>A0A124IAF2_9ACTN</name>
<dbReference type="InterPro" id="IPR044049">
    <property type="entry name" value="EccD_transm"/>
</dbReference>
<dbReference type="InterPro" id="IPR024962">
    <property type="entry name" value="YukD-like"/>
</dbReference>
<dbReference type="STRING" id="661399.AQJ67_05080"/>
<feature type="transmembrane region" description="Helical" evidence="7">
    <location>
        <begin position="238"/>
        <end position="262"/>
    </location>
</feature>
<evidence type="ECO:0000313" key="10">
    <source>
        <dbReference type="Proteomes" id="UP000053429"/>
    </source>
</evidence>
<dbReference type="RefSeq" id="WP_062716816.1">
    <property type="nucleotide sequence ID" value="NZ_KQ948925.1"/>
</dbReference>
<evidence type="ECO:0000256" key="2">
    <source>
        <dbReference type="ARBA" id="ARBA00006162"/>
    </source>
</evidence>